<evidence type="ECO:0000256" key="1">
    <source>
        <dbReference type="SAM" id="MobiDB-lite"/>
    </source>
</evidence>
<dbReference type="PANTHER" id="PTHR45786">
    <property type="entry name" value="DNA BINDING PROTEIN-LIKE"/>
    <property type="match status" value="1"/>
</dbReference>
<organism evidence="3 4">
    <name type="scientific">Caenorhabditis japonica</name>
    <dbReference type="NCBI Taxonomy" id="281687"/>
    <lineage>
        <taxon>Eukaryota</taxon>
        <taxon>Metazoa</taxon>
        <taxon>Ecdysozoa</taxon>
        <taxon>Nematoda</taxon>
        <taxon>Chromadorea</taxon>
        <taxon>Rhabditida</taxon>
        <taxon>Rhabditina</taxon>
        <taxon>Rhabditomorpha</taxon>
        <taxon>Rhabditoidea</taxon>
        <taxon>Rhabditidae</taxon>
        <taxon>Peloderinae</taxon>
        <taxon>Caenorhabditis</taxon>
    </lineage>
</organism>
<proteinExistence type="predicted"/>
<feature type="region of interest" description="Disordered" evidence="1">
    <location>
        <begin position="1"/>
        <end position="61"/>
    </location>
</feature>
<reference evidence="3" key="2">
    <citation type="submission" date="2022-06" db="UniProtKB">
        <authorList>
            <consortium name="EnsemblMetazoa"/>
        </authorList>
    </citation>
    <scope>IDENTIFICATION</scope>
    <source>
        <strain evidence="3">DF5081</strain>
    </source>
</reference>
<reference evidence="4" key="1">
    <citation type="submission" date="2010-08" db="EMBL/GenBank/DDBJ databases">
        <authorList>
            <consortium name="Caenorhabditis japonica Sequencing Consortium"/>
            <person name="Wilson R.K."/>
        </authorList>
    </citation>
    <scope>NUCLEOTIDE SEQUENCE [LARGE SCALE GENOMIC DNA]</scope>
    <source>
        <strain evidence="4">DF5081</strain>
    </source>
</reference>
<name>A0A8R1E5S6_CAEJA</name>
<evidence type="ECO:0000259" key="2">
    <source>
        <dbReference type="Pfam" id="PF14214"/>
    </source>
</evidence>
<protein>
    <submittedName>
        <fullName evidence="3">Helitron_like_N domain-containing protein</fullName>
    </submittedName>
</protein>
<dbReference type="EnsemblMetazoa" id="CJA20146b.1">
    <property type="protein sequence ID" value="CJA20146b.1"/>
    <property type="gene ID" value="WBGene00175717"/>
</dbReference>
<keyword evidence="4" id="KW-1185">Reference proteome</keyword>
<dbReference type="Proteomes" id="UP000005237">
    <property type="component" value="Unassembled WGS sequence"/>
</dbReference>
<dbReference type="Pfam" id="PF14214">
    <property type="entry name" value="Helitron_like_N"/>
    <property type="match status" value="1"/>
</dbReference>
<dbReference type="PANTHER" id="PTHR45786:SF74">
    <property type="entry name" value="ATP-DEPENDENT DNA HELICASE"/>
    <property type="match status" value="1"/>
</dbReference>
<feature type="compositionally biased region" description="Basic and acidic residues" evidence="1">
    <location>
        <begin position="12"/>
        <end position="25"/>
    </location>
</feature>
<sequence length="217" mass="24611">MHPGRFGSANCEKGETKEQRTERFTYHSTRYRKKRDEKKAKTAKDAFGDEDGAPPAKSVMAHGRDGQLTTIRDTDPHCDAMVYPIFYPRGTFEWHKDLQKTDKHCTVRDCVAGDEKDGPPGKRIVLPSSFSGSPRAMVQDYQDAMSSVAKYGKPDYFLTVTCNPKCLEIKNSLEDCQTASDHPYSVARVFRLKVNALFDVLLRRKLFGEVAVYVQVY</sequence>
<dbReference type="AlphaFoldDB" id="A0A8R1E5S6"/>
<feature type="compositionally biased region" description="Basic and acidic residues" evidence="1">
    <location>
        <begin position="37"/>
        <end position="47"/>
    </location>
</feature>
<dbReference type="InterPro" id="IPR025476">
    <property type="entry name" value="Helitron_helicase-like"/>
</dbReference>
<evidence type="ECO:0000313" key="3">
    <source>
        <dbReference type="EnsemblMetazoa" id="CJA20146b.1"/>
    </source>
</evidence>
<evidence type="ECO:0000313" key="4">
    <source>
        <dbReference type="Proteomes" id="UP000005237"/>
    </source>
</evidence>
<feature type="domain" description="Helitron helicase-like" evidence="2">
    <location>
        <begin position="107"/>
        <end position="217"/>
    </location>
</feature>
<accession>A0A8R1E5S6</accession>